<reference evidence="1" key="1">
    <citation type="submission" date="2018-05" db="EMBL/GenBank/DDBJ databases">
        <authorList>
            <person name="Lanie J.A."/>
            <person name="Ng W.-L."/>
            <person name="Kazmierczak K.M."/>
            <person name="Andrzejewski T.M."/>
            <person name="Davidsen T.M."/>
            <person name="Wayne K.J."/>
            <person name="Tettelin H."/>
            <person name="Glass J.I."/>
            <person name="Rusch D."/>
            <person name="Podicherti R."/>
            <person name="Tsui H.-C.T."/>
            <person name="Winkler M.E."/>
        </authorList>
    </citation>
    <scope>NUCLEOTIDE SEQUENCE</scope>
    <source>
        <strain evidence="1">KNB</strain>
    </source>
</reference>
<protein>
    <submittedName>
        <fullName evidence="1">Uncharacterized protein</fullName>
    </submittedName>
</protein>
<evidence type="ECO:0000313" key="1">
    <source>
        <dbReference type="EMBL" id="SPS06942.1"/>
    </source>
</evidence>
<organism evidence="1">
    <name type="scientific">Candidatus Nitrotoga fabula</name>
    <dbReference type="NCBI Taxonomy" id="2182327"/>
    <lineage>
        <taxon>Bacteria</taxon>
        <taxon>Pseudomonadati</taxon>
        <taxon>Pseudomonadota</taxon>
        <taxon>Betaproteobacteria</taxon>
        <taxon>Nitrosomonadales</taxon>
        <taxon>Gallionellaceae</taxon>
        <taxon>Candidatus Nitrotoga</taxon>
    </lineage>
</organism>
<accession>A0A2X0RA05</accession>
<proteinExistence type="predicted"/>
<gene>
    <name evidence="1" type="ORF">NITFAB_2539</name>
</gene>
<sequence length="23" mass="2613">MAKIKHKNVTSKQAAGFARYAYE</sequence>
<name>A0A2X0RA05_9PROT</name>
<dbReference type="EMBL" id="LS423452">
    <property type="protein sequence ID" value="SPS06942.1"/>
    <property type="molecule type" value="Genomic_DNA"/>
</dbReference>
<dbReference type="AlphaFoldDB" id="A0A2X0RA05"/>